<evidence type="ECO:0000256" key="2">
    <source>
        <dbReference type="ARBA" id="ARBA00022679"/>
    </source>
</evidence>
<accession>A0A139WXK6</accession>
<reference evidence="4 5" key="1">
    <citation type="journal article" date="2013" name="Genome Biol. Evol.">
        <title>Genomes of Stigonematalean cyanobacteria (subsection V) and the evolution of oxygenic photosynthesis from prokaryotes to plastids.</title>
        <authorList>
            <person name="Dagan T."/>
            <person name="Roettger M."/>
            <person name="Stucken K."/>
            <person name="Landan G."/>
            <person name="Koch R."/>
            <person name="Major P."/>
            <person name="Gould S.B."/>
            <person name="Goremykin V.V."/>
            <person name="Rippka R."/>
            <person name="Tandeau de Marsac N."/>
            <person name="Gugger M."/>
            <person name="Lockhart P.J."/>
            <person name="Allen J.F."/>
            <person name="Brune I."/>
            <person name="Maus I."/>
            <person name="Puhler A."/>
            <person name="Martin W.F."/>
        </authorList>
    </citation>
    <scope>NUCLEOTIDE SEQUENCE [LARGE SCALE GENOMIC DNA]</scope>
    <source>
        <strain evidence="4 5">PCC 7110</strain>
    </source>
</reference>
<dbReference type="RefSeq" id="WP_017744995.1">
    <property type="nucleotide sequence ID" value="NZ_KQ976354.1"/>
</dbReference>
<evidence type="ECO:0000259" key="3">
    <source>
        <dbReference type="Pfam" id="PF13649"/>
    </source>
</evidence>
<evidence type="ECO:0000313" key="4">
    <source>
        <dbReference type="EMBL" id="KYC37179.1"/>
    </source>
</evidence>
<proteinExistence type="predicted"/>
<dbReference type="Pfam" id="PF13649">
    <property type="entry name" value="Methyltransf_25"/>
    <property type="match status" value="1"/>
</dbReference>
<dbReference type="GO" id="GO:0032259">
    <property type="term" value="P:methylation"/>
    <property type="evidence" value="ECO:0007669"/>
    <property type="project" value="UniProtKB-KW"/>
</dbReference>
<dbReference type="GO" id="GO:0008168">
    <property type="term" value="F:methyltransferase activity"/>
    <property type="evidence" value="ECO:0007669"/>
    <property type="project" value="UniProtKB-KW"/>
</dbReference>
<dbReference type="STRING" id="128403.WA1_46985"/>
<dbReference type="CDD" id="cd02440">
    <property type="entry name" value="AdoMet_MTases"/>
    <property type="match status" value="1"/>
</dbReference>
<comment type="caution">
    <text evidence="4">The sequence shown here is derived from an EMBL/GenBank/DDBJ whole genome shotgun (WGS) entry which is preliminary data.</text>
</comment>
<keyword evidence="5" id="KW-1185">Reference proteome</keyword>
<dbReference type="Proteomes" id="UP000076925">
    <property type="component" value="Unassembled WGS sequence"/>
</dbReference>
<dbReference type="PANTHER" id="PTHR43861:SF1">
    <property type="entry name" value="TRANS-ACONITATE 2-METHYLTRANSFERASE"/>
    <property type="match status" value="1"/>
</dbReference>
<dbReference type="OrthoDB" id="9779104at2"/>
<keyword evidence="2 4" id="KW-0808">Transferase</keyword>
<dbReference type="PANTHER" id="PTHR43861">
    <property type="entry name" value="TRANS-ACONITATE 2-METHYLTRANSFERASE-RELATED"/>
    <property type="match status" value="1"/>
</dbReference>
<dbReference type="Gene3D" id="3.40.50.150">
    <property type="entry name" value="Vaccinia Virus protein VP39"/>
    <property type="match status" value="1"/>
</dbReference>
<evidence type="ECO:0000256" key="1">
    <source>
        <dbReference type="ARBA" id="ARBA00022603"/>
    </source>
</evidence>
<keyword evidence="1 4" id="KW-0489">Methyltransferase</keyword>
<evidence type="ECO:0000313" key="5">
    <source>
        <dbReference type="Proteomes" id="UP000076925"/>
    </source>
</evidence>
<name>A0A139WXK6_9CYAN</name>
<dbReference type="InterPro" id="IPR029063">
    <property type="entry name" value="SAM-dependent_MTases_sf"/>
</dbReference>
<organism evidence="4 5">
    <name type="scientific">Scytonema hofmannii PCC 7110</name>
    <dbReference type="NCBI Taxonomy" id="128403"/>
    <lineage>
        <taxon>Bacteria</taxon>
        <taxon>Bacillati</taxon>
        <taxon>Cyanobacteriota</taxon>
        <taxon>Cyanophyceae</taxon>
        <taxon>Nostocales</taxon>
        <taxon>Scytonemataceae</taxon>
        <taxon>Scytonema</taxon>
    </lineage>
</organism>
<sequence length="249" mass="28049">MADVYDSIALQFQKLNKLPYRLYGEAYTYLNLIGDVAGKSILDLACGEGFFTRLLKLNGAARLVGVDISSKMIELARLEEASGPKKIEYIIGDVTEVGSLGSFDIVVSSYLLNYASTKEQLLKMCQAIAIHLKPGDRFVGLNNNLELPREFYHKHEKYGISRKCAQSLKEGTPITLTLTIPDDGEFISISFDNYYLSKATYEWALMSAGFKEICWHQPTISPEGIQKFGFEFWQDYIDYPDMVGITCIK</sequence>
<feature type="domain" description="Methyltransferase" evidence="3">
    <location>
        <begin position="41"/>
        <end position="135"/>
    </location>
</feature>
<dbReference type="EMBL" id="ANNX02000047">
    <property type="protein sequence ID" value="KYC37179.1"/>
    <property type="molecule type" value="Genomic_DNA"/>
</dbReference>
<dbReference type="SUPFAM" id="SSF53335">
    <property type="entry name" value="S-adenosyl-L-methionine-dependent methyltransferases"/>
    <property type="match status" value="1"/>
</dbReference>
<dbReference type="InterPro" id="IPR041698">
    <property type="entry name" value="Methyltransf_25"/>
</dbReference>
<gene>
    <name evidence="4" type="ORF">WA1_46985</name>
</gene>
<protein>
    <submittedName>
        <fullName evidence="4">Methyltransferase type 11</fullName>
    </submittedName>
</protein>
<dbReference type="AlphaFoldDB" id="A0A139WXK6"/>